<evidence type="ECO:0000313" key="2">
    <source>
        <dbReference type="Proteomes" id="UP001296873"/>
    </source>
</evidence>
<evidence type="ECO:0000313" key="1">
    <source>
        <dbReference type="EMBL" id="MBK1666491.1"/>
    </source>
</evidence>
<dbReference type="Proteomes" id="UP001296873">
    <property type="component" value="Unassembled WGS sequence"/>
</dbReference>
<proteinExistence type="predicted"/>
<dbReference type="RefSeq" id="WP_200338533.1">
    <property type="nucleotide sequence ID" value="NZ_NRRL01000001.1"/>
</dbReference>
<comment type="caution">
    <text evidence="1">The sequence shown here is derived from an EMBL/GenBank/DDBJ whole genome shotgun (WGS) entry which is preliminary data.</text>
</comment>
<name>A0ABS1D941_9PROT</name>
<keyword evidence="2" id="KW-1185">Reference proteome</keyword>
<protein>
    <submittedName>
        <fullName evidence="1">Uncharacterized protein</fullName>
    </submittedName>
</protein>
<organism evidence="1 2">
    <name type="scientific">Rhodovibrio sodomensis</name>
    <dbReference type="NCBI Taxonomy" id="1088"/>
    <lineage>
        <taxon>Bacteria</taxon>
        <taxon>Pseudomonadati</taxon>
        <taxon>Pseudomonadota</taxon>
        <taxon>Alphaproteobacteria</taxon>
        <taxon>Rhodospirillales</taxon>
        <taxon>Rhodovibrionaceae</taxon>
        <taxon>Rhodovibrio</taxon>
    </lineage>
</organism>
<dbReference type="EMBL" id="NRRL01000001">
    <property type="protein sequence ID" value="MBK1666491.1"/>
    <property type="molecule type" value="Genomic_DNA"/>
</dbReference>
<reference evidence="1 2" key="1">
    <citation type="journal article" date="2020" name="Microorganisms">
        <title>Osmotic Adaptation and Compatible Solute Biosynthesis of Phototrophic Bacteria as Revealed from Genome Analyses.</title>
        <authorList>
            <person name="Imhoff J.F."/>
            <person name="Rahn T."/>
            <person name="Kunzel S."/>
            <person name="Keller A."/>
            <person name="Neulinger S.C."/>
        </authorList>
    </citation>
    <scope>NUCLEOTIDE SEQUENCE [LARGE SCALE GENOMIC DNA]</scope>
    <source>
        <strain evidence="1 2">DSM 9895</strain>
    </source>
</reference>
<sequence>MARHLIEAVAEPVAPCVLADQLGEARRFLEARLRALYTRLLESEADALGLALKHGRVDLRGDSRPALLNARVRDQNPTEVVNMTATLVRLEDAARWFGTADPDLTVICAHPTTSGVAGPDAPAEPDLMMHGSGGREVWVEASDVVTWDSNDAPKGKLRSLGVRPGSAEWRDHRERYIAGSRVLGEKLAAGGVLKAWACFRMLAVEGSTRIVEVRPPAREFTTATARAGDAAQA</sequence>
<accession>A0ABS1D941</accession>
<gene>
    <name evidence="1" type="ORF">CKO28_00355</name>
</gene>